<evidence type="ECO:0000313" key="2">
    <source>
        <dbReference type="EMBL" id="GLI38251.1"/>
    </source>
</evidence>
<accession>A0A9W6LD89</accession>
<dbReference type="InterPro" id="IPR041519">
    <property type="entry name" value="HEPN_RiboL-PSP"/>
</dbReference>
<protein>
    <recommendedName>
        <fullName evidence="1">RiboL-PSP-HEPN domain-containing protein</fullName>
    </recommendedName>
</protein>
<dbReference type="Proteomes" id="UP001144352">
    <property type="component" value="Unassembled WGS sequence"/>
</dbReference>
<dbReference type="Pfam" id="PF18735">
    <property type="entry name" value="HEPN_RiboL-PSP"/>
    <property type="match status" value="1"/>
</dbReference>
<dbReference type="AlphaFoldDB" id="A0A9W6LD89"/>
<organism evidence="2 3">
    <name type="scientific">Geobacter hydrogenophilus</name>
    <dbReference type="NCBI Taxonomy" id="40983"/>
    <lineage>
        <taxon>Bacteria</taxon>
        <taxon>Pseudomonadati</taxon>
        <taxon>Thermodesulfobacteriota</taxon>
        <taxon>Desulfuromonadia</taxon>
        <taxon>Geobacterales</taxon>
        <taxon>Geobacteraceae</taxon>
        <taxon>Geobacter</taxon>
    </lineage>
</organism>
<feature type="domain" description="RiboL-PSP-HEPN" evidence="1">
    <location>
        <begin position="24"/>
        <end position="180"/>
    </location>
</feature>
<gene>
    <name evidence="2" type="ORF">GHYDROH2_17520</name>
</gene>
<proteinExistence type="predicted"/>
<sequence length="194" mass="21982">MPSSAALKYNYQIGLARLLRQSPSTSKSNAQTFYHASLAASVAAWDAYINNLVKEFFSVTTDPLLTKYHHVHNLLLNLTDVALKKFNTPNWENSRNFLVIHTGYDPINDWVWPSKGMATVHVQERLNQILKVRHSFAHGFSIPAFPWTQSPSGKIRLTSKGLIEVEAFLSHLVRQTDKGINSHVCNIFHVTPSW</sequence>
<evidence type="ECO:0000313" key="3">
    <source>
        <dbReference type="Proteomes" id="UP001144352"/>
    </source>
</evidence>
<name>A0A9W6LD89_9BACT</name>
<reference evidence="2" key="1">
    <citation type="submission" date="2022-12" db="EMBL/GenBank/DDBJ databases">
        <title>Reference genome sequencing for broad-spectrum identification of bacterial and archaeal isolates by mass spectrometry.</title>
        <authorList>
            <person name="Sekiguchi Y."/>
            <person name="Tourlousse D.M."/>
        </authorList>
    </citation>
    <scope>NUCLEOTIDE SEQUENCE</scope>
    <source>
        <strain evidence="2">H2</strain>
    </source>
</reference>
<evidence type="ECO:0000259" key="1">
    <source>
        <dbReference type="Pfam" id="PF18735"/>
    </source>
</evidence>
<dbReference type="EMBL" id="BSDS01000001">
    <property type="protein sequence ID" value="GLI38251.1"/>
    <property type="molecule type" value="Genomic_DNA"/>
</dbReference>
<dbReference type="RefSeq" id="WP_214186004.1">
    <property type="nucleotide sequence ID" value="NZ_BSDS01000001.1"/>
</dbReference>
<comment type="caution">
    <text evidence="2">The sequence shown here is derived from an EMBL/GenBank/DDBJ whole genome shotgun (WGS) entry which is preliminary data.</text>
</comment>
<keyword evidence="3" id="KW-1185">Reference proteome</keyword>